<evidence type="ECO:0000259" key="10">
    <source>
        <dbReference type="PROSITE" id="PS50835"/>
    </source>
</evidence>
<dbReference type="InterPro" id="IPR003599">
    <property type="entry name" value="Ig_sub"/>
</dbReference>
<dbReference type="InterPro" id="IPR036179">
    <property type="entry name" value="Ig-like_dom_sf"/>
</dbReference>
<feature type="domain" description="Ig-like" evidence="10">
    <location>
        <begin position="193"/>
        <end position="290"/>
    </location>
</feature>
<dbReference type="SMART" id="SM00409">
    <property type="entry name" value="IG"/>
    <property type="match status" value="3"/>
</dbReference>
<dbReference type="InParanoid" id="A0A6P8Z513"/>
<dbReference type="InterPro" id="IPR051170">
    <property type="entry name" value="Neural/epithelial_adhesion"/>
</dbReference>
<keyword evidence="8" id="KW-0393">Immunoglobulin domain</keyword>
<dbReference type="InterPro" id="IPR013151">
    <property type="entry name" value="Immunoglobulin_dom"/>
</dbReference>
<dbReference type="SUPFAM" id="SSF48726">
    <property type="entry name" value="Immunoglobulin"/>
    <property type="match status" value="3"/>
</dbReference>
<dbReference type="Gene3D" id="2.60.40.10">
    <property type="entry name" value="Immunoglobulins"/>
    <property type="match status" value="3"/>
</dbReference>
<dbReference type="FunCoup" id="A0A6P8Z513">
    <property type="interactions" value="223"/>
</dbReference>
<dbReference type="InterPro" id="IPR013783">
    <property type="entry name" value="Ig-like_fold"/>
</dbReference>
<evidence type="ECO:0000256" key="1">
    <source>
        <dbReference type="ARBA" id="ARBA00004236"/>
    </source>
</evidence>
<feature type="compositionally biased region" description="Low complexity" evidence="9">
    <location>
        <begin position="329"/>
        <end position="348"/>
    </location>
</feature>
<dbReference type="Proteomes" id="UP000515158">
    <property type="component" value="Unplaced"/>
</dbReference>
<dbReference type="FunFam" id="2.60.40.10:FF:000328">
    <property type="entry name" value="CLUMA_CG000981, isoform A"/>
    <property type="match status" value="1"/>
</dbReference>
<dbReference type="PROSITE" id="PS50835">
    <property type="entry name" value="IG_LIKE"/>
    <property type="match status" value="3"/>
</dbReference>
<evidence type="ECO:0000256" key="8">
    <source>
        <dbReference type="ARBA" id="ARBA00023319"/>
    </source>
</evidence>
<reference evidence="12" key="1">
    <citation type="submission" date="2025-08" db="UniProtKB">
        <authorList>
            <consortium name="RefSeq"/>
        </authorList>
    </citation>
    <scope>IDENTIFICATION</scope>
    <source>
        <tissue evidence="12">Total insect</tissue>
    </source>
</reference>
<dbReference type="InterPro" id="IPR007110">
    <property type="entry name" value="Ig-like_dom"/>
</dbReference>
<evidence type="ECO:0000256" key="6">
    <source>
        <dbReference type="ARBA" id="ARBA00023157"/>
    </source>
</evidence>
<organism evidence="12">
    <name type="scientific">Thrips palmi</name>
    <name type="common">Melon thrips</name>
    <dbReference type="NCBI Taxonomy" id="161013"/>
    <lineage>
        <taxon>Eukaryota</taxon>
        <taxon>Metazoa</taxon>
        <taxon>Ecdysozoa</taxon>
        <taxon>Arthropoda</taxon>
        <taxon>Hexapoda</taxon>
        <taxon>Insecta</taxon>
        <taxon>Pterygota</taxon>
        <taxon>Neoptera</taxon>
        <taxon>Paraneoptera</taxon>
        <taxon>Thysanoptera</taxon>
        <taxon>Terebrantia</taxon>
        <taxon>Thripoidea</taxon>
        <taxon>Thripidae</taxon>
        <taxon>Thrips</taxon>
    </lineage>
</organism>
<keyword evidence="4" id="KW-0677">Repeat</keyword>
<evidence type="ECO:0000256" key="4">
    <source>
        <dbReference type="ARBA" id="ARBA00022737"/>
    </source>
</evidence>
<gene>
    <name evidence="12" type="primary">LOC117647298</name>
</gene>
<feature type="region of interest" description="Disordered" evidence="9">
    <location>
        <begin position="317"/>
        <end position="348"/>
    </location>
</feature>
<keyword evidence="11" id="KW-1185">Reference proteome</keyword>
<dbReference type="CDD" id="cd00096">
    <property type="entry name" value="Ig"/>
    <property type="match status" value="1"/>
</dbReference>
<dbReference type="InterPro" id="IPR013098">
    <property type="entry name" value="Ig_I-set"/>
</dbReference>
<proteinExistence type="predicted"/>
<keyword evidence="3" id="KW-0732">Signal</keyword>
<protein>
    <submittedName>
        <fullName evidence="12">Lachesin</fullName>
    </submittedName>
</protein>
<dbReference type="Pfam" id="PF13927">
    <property type="entry name" value="Ig_3"/>
    <property type="match status" value="1"/>
</dbReference>
<keyword evidence="5" id="KW-0472">Membrane</keyword>
<dbReference type="CTD" id="33125"/>
<feature type="domain" description="Ig-like" evidence="10">
    <location>
        <begin position="1"/>
        <end position="87"/>
    </location>
</feature>
<evidence type="ECO:0000256" key="7">
    <source>
        <dbReference type="ARBA" id="ARBA00023180"/>
    </source>
</evidence>
<dbReference type="Pfam" id="PF00047">
    <property type="entry name" value="ig"/>
    <property type="match status" value="1"/>
</dbReference>
<sequence length="370" mass="40818">MFTCVVNNLGGHRKSPSSAQVAWIKSDTKAILAIHQHVITNNARLSVTHNDVNTWTLNIRNVQREDQGTYMCQVNTDPMKSQTAFLEVVIPPDIVYEETSGDTMTPEGGNLKLRCRARGYPPPRIVWKREDGGEIVVRNDSTGSKTRKHAVEGEDLVLHKVTRSEMGVYVCIASNGVPPPVSKRLMLFVNFHPLIQVPNQLVGAPVATDVTIQCIVEACPKAINYWTREKGEMIINNDKYQMDESPQSAYGVLMKLTVRKFRKADIGAYKCISKNSIGDAEGIVRLYELTLPRRKSLELDPEQQLSDAHLQDTLPEDAEEALDEEDAEAPSPDEASGTSASSSATSTATPVRGGLAALLMLVLLTPLRHF</sequence>
<dbReference type="FunFam" id="2.60.40.10:FF:000376">
    <property type="entry name" value="CLUMA_CG000981, isoform A"/>
    <property type="match status" value="1"/>
</dbReference>
<keyword evidence="2" id="KW-1003">Cell membrane</keyword>
<dbReference type="GeneID" id="117647298"/>
<dbReference type="GO" id="GO:0005886">
    <property type="term" value="C:plasma membrane"/>
    <property type="evidence" value="ECO:0007669"/>
    <property type="project" value="UniProtKB-SubCell"/>
</dbReference>
<evidence type="ECO:0000313" key="12">
    <source>
        <dbReference type="RefSeq" id="XP_034244896.1"/>
    </source>
</evidence>
<keyword evidence="6" id="KW-1015">Disulfide bond</keyword>
<evidence type="ECO:0000256" key="2">
    <source>
        <dbReference type="ARBA" id="ARBA00022475"/>
    </source>
</evidence>
<feature type="domain" description="Ig-like" evidence="10">
    <location>
        <begin position="92"/>
        <end position="182"/>
    </location>
</feature>
<dbReference type="AlphaFoldDB" id="A0A6P8Z513"/>
<dbReference type="RefSeq" id="XP_034244896.1">
    <property type="nucleotide sequence ID" value="XM_034389005.1"/>
</dbReference>
<evidence type="ECO:0000256" key="9">
    <source>
        <dbReference type="SAM" id="MobiDB-lite"/>
    </source>
</evidence>
<feature type="compositionally biased region" description="Acidic residues" evidence="9">
    <location>
        <begin position="317"/>
        <end position="328"/>
    </location>
</feature>
<dbReference type="Pfam" id="PF07679">
    <property type="entry name" value="I-set"/>
    <property type="match status" value="1"/>
</dbReference>
<dbReference type="PANTHER" id="PTHR12231">
    <property type="entry name" value="CTX-RELATED TYPE I TRANSMEMBRANE PROTEIN"/>
    <property type="match status" value="1"/>
</dbReference>
<comment type="subcellular location">
    <subcellularLocation>
        <location evidence="1">Cell membrane</location>
    </subcellularLocation>
</comment>
<dbReference type="InterPro" id="IPR003598">
    <property type="entry name" value="Ig_sub2"/>
</dbReference>
<dbReference type="KEGG" id="tpal:117647298"/>
<dbReference type="SMART" id="SM00408">
    <property type="entry name" value="IGc2"/>
    <property type="match status" value="3"/>
</dbReference>
<keyword evidence="7" id="KW-0325">Glycoprotein</keyword>
<evidence type="ECO:0000313" key="11">
    <source>
        <dbReference type="Proteomes" id="UP000515158"/>
    </source>
</evidence>
<name>A0A6P8Z513_THRPL</name>
<dbReference type="PANTHER" id="PTHR12231:SF87">
    <property type="entry name" value="DPR-INTERACTING PROTEIN BETA, ISOFORM C"/>
    <property type="match status" value="1"/>
</dbReference>
<accession>A0A6P8Z513</accession>
<dbReference type="GO" id="GO:0043005">
    <property type="term" value="C:neuron projection"/>
    <property type="evidence" value="ECO:0007669"/>
    <property type="project" value="TreeGrafter"/>
</dbReference>
<evidence type="ECO:0000256" key="5">
    <source>
        <dbReference type="ARBA" id="ARBA00023136"/>
    </source>
</evidence>
<dbReference type="OrthoDB" id="10012075at2759"/>
<evidence type="ECO:0000256" key="3">
    <source>
        <dbReference type="ARBA" id="ARBA00022729"/>
    </source>
</evidence>